<dbReference type="Proteomes" id="UP000002219">
    <property type="component" value="Chromosome 1"/>
</dbReference>
<dbReference type="EMBL" id="CP002040">
    <property type="protein sequence ID" value="ADH65463.1"/>
    <property type="molecule type" value="Genomic_DNA"/>
</dbReference>
<gene>
    <name evidence="1" type="ordered locus">Ndas_0010</name>
</gene>
<evidence type="ECO:0000313" key="1">
    <source>
        <dbReference type="EMBL" id="ADH65463.1"/>
    </source>
</evidence>
<reference evidence="1 2" key="1">
    <citation type="journal article" date="2010" name="Stand. Genomic Sci.">
        <title>Complete genome sequence of Nocardiopsis dassonvillei type strain (IMRU 509).</title>
        <authorList>
            <person name="Sun H."/>
            <person name="Lapidus A."/>
            <person name="Nolan M."/>
            <person name="Lucas S."/>
            <person name="Del Rio T.G."/>
            <person name="Tice H."/>
            <person name="Cheng J.F."/>
            <person name="Tapia R."/>
            <person name="Han C."/>
            <person name="Goodwin L."/>
            <person name="Pitluck S."/>
            <person name="Pagani I."/>
            <person name="Ivanova N."/>
            <person name="Mavromatis K."/>
            <person name="Mikhailova N."/>
            <person name="Pati A."/>
            <person name="Chen A."/>
            <person name="Palaniappan K."/>
            <person name="Land M."/>
            <person name="Hauser L."/>
            <person name="Chang Y.J."/>
            <person name="Jeffries C.D."/>
            <person name="Djao O.D."/>
            <person name="Rohde M."/>
            <person name="Sikorski J."/>
            <person name="Goker M."/>
            <person name="Woyke T."/>
            <person name="Bristow J."/>
            <person name="Eisen J.A."/>
            <person name="Markowitz V."/>
            <person name="Hugenholtz P."/>
            <person name="Kyrpides N.C."/>
            <person name="Klenk H.P."/>
        </authorList>
    </citation>
    <scope>NUCLEOTIDE SEQUENCE [LARGE SCALE GENOMIC DNA]</scope>
    <source>
        <strain evidence="2">ATCC 23218 / DSM 43111 / CIP 107115 / JCM 7437 / KCTC 9190 / NBRC 14626 / NCTC 10488 / NRRL B-5397 / IMRU 509</strain>
    </source>
</reference>
<accession>D7B610</accession>
<proteinExistence type="predicted"/>
<organism evidence="1 2">
    <name type="scientific">Nocardiopsis dassonvillei (strain ATCC 23218 / DSM 43111 / CIP 107115 / JCM 7437 / KCTC 9190 / NBRC 14626 / NCTC 10488 / NRRL B-5397 / IMRU 509)</name>
    <name type="common">Actinomadura dassonvillei</name>
    <dbReference type="NCBI Taxonomy" id="446468"/>
    <lineage>
        <taxon>Bacteria</taxon>
        <taxon>Bacillati</taxon>
        <taxon>Actinomycetota</taxon>
        <taxon>Actinomycetes</taxon>
        <taxon>Streptosporangiales</taxon>
        <taxon>Nocardiopsidaceae</taxon>
        <taxon>Nocardiopsis</taxon>
    </lineage>
</organism>
<dbReference type="AlphaFoldDB" id="D7B610"/>
<dbReference type="KEGG" id="nda:Ndas_0010"/>
<name>D7B610_NOCDD</name>
<sequence>MRVTPSMKFGVVDWGEGGEVAASLHHHLGNMLQIQVNQGYGRGGR</sequence>
<keyword evidence="2" id="KW-1185">Reference proteome</keyword>
<dbReference type="HOGENOM" id="CLU_3202625_0_0_11"/>
<protein>
    <submittedName>
        <fullName evidence="1">Uncharacterized protein</fullName>
    </submittedName>
</protein>
<evidence type="ECO:0000313" key="2">
    <source>
        <dbReference type="Proteomes" id="UP000002219"/>
    </source>
</evidence>